<dbReference type="Proteomes" id="UP001589747">
    <property type="component" value="Unassembled WGS sequence"/>
</dbReference>
<dbReference type="Gene3D" id="2.160.20.10">
    <property type="entry name" value="Single-stranded right-handed beta-helix, Pectin lyase-like"/>
    <property type="match status" value="1"/>
</dbReference>
<organism evidence="1 2">
    <name type="scientific">Paenibacillus aurantiacus</name>
    <dbReference type="NCBI Taxonomy" id="1936118"/>
    <lineage>
        <taxon>Bacteria</taxon>
        <taxon>Bacillati</taxon>
        <taxon>Bacillota</taxon>
        <taxon>Bacilli</taxon>
        <taxon>Bacillales</taxon>
        <taxon>Paenibacillaceae</taxon>
        <taxon>Paenibacillus</taxon>
    </lineage>
</organism>
<sequence>MAIINVQEAPYNVQLDGIFDASIAVQQAIDDLVRQGSNGTVYLPGSNQPYFWRYPVFVPSNIRVLGDGMTTRLRVAISGDEGRCAFVVGNSREWNRARRDALVASKVRGTLRNDAFVDIPFQEGRRLEPTDSRIRSRYASIENLFIDFDYSAARSQSGGYAIQFAHTANCFARNIWIRNATQGIGIGNDMEGSTPGCVETWAENIYVESPNKLSSYYSIGFIANSNRCYIRNAESYDPVDATTEHGSLASIANSNACRLEQIRGNVGRGQTSEGILINNSRACTVDMAYIENARVGIATHFYTDASRGGIINSAYPNLFRNIVVRNSDTMVQLSSKYDQFENVRGFGNLTDIFLNLNATDNRIRNSTTDRIGKAADVPSLTWVLQNNIIGPREAKLTTEDTVVHPLHYLMPKSHDGIRAFNQNYISFNGAINCRVIIPLQVLGIFSLKSFRLYYTFYAGSDAAQSSIVVNIYRRLTFDSNISAPLEVLKSATAGPTGASTQDGIIDLEVGALRAPGIAKEIIIDILVNNPVMHSMLKLGRITSYVNE</sequence>
<dbReference type="EMBL" id="JBHMDO010000047">
    <property type="protein sequence ID" value="MFB9330119.1"/>
    <property type="molecule type" value="Genomic_DNA"/>
</dbReference>
<comment type="caution">
    <text evidence="1">The sequence shown here is derived from an EMBL/GenBank/DDBJ whole genome shotgun (WGS) entry which is preliminary data.</text>
</comment>
<gene>
    <name evidence="1" type="ORF">ACFFSY_29605</name>
</gene>
<dbReference type="InterPro" id="IPR011050">
    <property type="entry name" value="Pectin_lyase_fold/virulence"/>
</dbReference>
<reference evidence="1 2" key="1">
    <citation type="submission" date="2024-09" db="EMBL/GenBank/DDBJ databases">
        <authorList>
            <person name="Sun Q."/>
            <person name="Mori K."/>
        </authorList>
    </citation>
    <scope>NUCLEOTIDE SEQUENCE [LARGE SCALE GENOMIC DNA]</scope>
    <source>
        <strain evidence="1 2">TISTR 2452</strain>
    </source>
</reference>
<protein>
    <submittedName>
        <fullName evidence="1">Uncharacterized protein</fullName>
    </submittedName>
</protein>
<proteinExistence type="predicted"/>
<accession>A0ABV5KY14</accession>
<keyword evidence="2" id="KW-1185">Reference proteome</keyword>
<name>A0ABV5KY14_9BACL</name>
<dbReference type="SUPFAM" id="SSF51126">
    <property type="entry name" value="Pectin lyase-like"/>
    <property type="match status" value="1"/>
</dbReference>
<dbReference type="RefSeq" id="WP_377501004.1">
    <property type="nucleotide sequence ID" value="NZ_JBHMDO010000047.1"/>
</dbReference>
<dbReference type="InterPro" id="IPR012334">
    <property type="entry name" value="Pectin_lyas_fold"/>
</dbReference>
<evidence type="ECO:0000313" key="2">
    <source>
        <dbReference type="Proteomes" id="UP001589747"/>
    </source>
</evidence>
<evidence type="ECO:0000313" key="1">
    <source>
        <dbReference type="EMBL" id="MFB9330119.1"/>
    </source>
</evidence>